<dbReference type="SUPFAM" id="SSF53323">
    <property type="entry name" value="Pyruvate-ferredoxin oxidoreductase, PFOR, domain III"/>
    <property type="match status" value="1"/>
</dbReference>
<dbReference type="EMBL" id="CP091871">
    <property type="protein sequence ID" value="WEU40967.1"/>
    <property type="molecule type" value="Genomic_DNA"/>
</dbReference>
<dbReference type="EC" id="1.2.7.1" evidence="1"/>
<dbReference type="PANTHER" id="PTHR43366:SF1">
    <property type="entry name" value="PYRUVATE SYNTHASE SUBUNIT PORC"/>
    <property type="match status" value="1"/>
</dbReference>
<dbReference type="PANTHER" id="PTHR43366">
    <property type="entry name" value="PYRUVATE SYNTHASE SUBUNIT PORC"/>
    <property type="match status" value="1"/>
</dbReference>
<dbReference type="InterPro" id="IPR019752">
    <property type="entry name" value="Pyrv/ketoisovalerate_OxRed_cat"/>
</dbReference>
<feature type="domain" description="Pyruvate/ketoisovalerate oxidoreductase catalytic" evidence="4">
    <location>
        <begin position="14"/>
        <end position="184"/>
    </location>
</feature>
<reference evidence="5" key="1">
    <citation type="journal article" date="2017" name="Nature">
        <title>Asgard archaea illuminate the origin of eukaryotic cellular complexity.</title>
        <authorList>
            <person name="Zaremba-Niedzwiedzka K."/>
            <person name="Caceres E.F."/>
            <person name="Saw J.H."/>
            <person name="Backstrom D."/>
            <person name="Juzokaite L."/>
            <person name="Vancaester E."/>
            <person name="Seitz K.W."/>
            <person name="Anantharaman K."/>
            <person name="Starnawski P."/>
            <person name="Kjeldsen K.U."/>
            <person name="Scott M.B."/>
            <person name="Nunoura T."/>
            <person name="Banfield J.F."/>
            <person name="Schramm A."/>
            <person name="Baker B.J."/>
            <person name="Spang A."/>
            <person name="Ettema T.J.G."/>
        </authorList>
    </citation>
    <scope>NUCLEOTIDE SEQUENCE</scope>
    <source>
        <strain evidence="5">LCB_4</strain>
    </source>
</reference>
<sequence>MSKQQWAIIWFGRGGQGAVTASNIVAKAAFLDGFRFVQSFPFFGPERRGAPVKAYTRIGAEPINDFTSIHSSDIFVIFDQKLLYEVDLNQELNEGGFLIVNAPGIKIEERSKNRINIFIIDANAIAFELDLKVAGLPVVNTCMLGAFSKATGLVKLETILKVVKESWSGEFLNKNLRAVELAYEKCKVI</sequence>
<dbReference type="Pfam" id="PF01558">
    <property type="entry name" value="POR"/>
    <property type="match status" value="1"/>
</dbReference>
<evidence type="ECO:0000259" key="4">
    <source>
        <dbReference type="Pfam" id="PF01558"/>
    </source>
</evidence>
<dbReference type="GO" id="GO:0019164">
    <property type="term" value="F:pyruvate synthase activity"/>
    <property type="evidence" value="ECO:0007669"/>
    <property type="project" value="UniProtKB-EC"/>
</dbReference>
<evidence type="ECO:0000313" key="5">
    <source>
        <dbReference type="EMBL" id="WEU40967.1"/>
    </source>
</evidence>
<comment type="catalytic activity">
    <reaction evidence="3">
        <text>2 oxidized [2Fe-2S]-[ferredoxin] + pyruvate + CoA = 2 reduced [2Fe-2S]-[ferredoxin] + acetyl-CoA + CO2 + H(+)</text>
        <dbReference type="Rhea" id="RHEA:12765"/>
        <dbReference type="Rhea" id="RHEA-COMP:10000"/>
        <dbReference type="Rhea" id="RHEA-COMP:10001"/>
        <dbReference type="ChEBI" id="CHEBI:15361"/>
        <dbReference type="ChEBI" id="CHEBI:15378"/>
        <dbReference type="ChEBI" id="CHEBI:16526"/>
        <dbReference type="ChEBI" id="CHEBI:33737"/>
        <dbReference type="ChEBI" id="CHEBI:33738"/>
        <dbReference type="ChEBI" id="CHEBI:57287"/>
        <dbReference type="ChEBI" id="CHEBI:57288"/>
        <dbReference type="EC" id="1.2.7.1"/>
    </reaction>
</comment>
<organism evidence="5 6">
    <name type="scientific">Odinarchaeota yellowstonii (strain LCB_4)</name>
    <dbReference type="NCBI Taxonomy" id="1841599"/>
    <lineage>
        <taxon>Archaea</taxon>
        <taxon>Promethearchaeati</taxon>
        <taxon>Candidatus Odinarchaeota</taxon>
        <taxon>Candidatus Odinarchaeia</taxon>
        <taxon>Candidatus Odinarchaeales</taxon>
        <taxon>Candidatus Odinarchaeaceae</taxon>
        <taxon>Candidatus Odinarchaeum</taxon>
    </lineage>
</organism>
<evidence type="ECO:0000313" key="6">
    <source>
        <dbReference type="Proteomes" id="UP000186851"/>
    </source>
</evidence>
<dbReference type="Gene3D" id="3.40.920.10">
    <property type="entry name" value="Pyruvate-ferredoxin oxidoreductase, PFOR, domain III"/>
    <property type="match status" value="1"/>
</dbReference>
<evidence type="ECO:0000256" key="2">
    <source>
        <dbReference type="ARBA" id="ARBA00023002"/>
    </source>
</evidence>
<name>A0AAF0D3F1_ODILC</name>
<protein>
    <recommendedName>
        <fullName evidence="1">pyruvate synthase</fullName>
        <ecNumber evidence="1">1.2.7.1</ecNumber>
    </recommendedName>
</protein>
<dbReference type="InterPro" id="IPR011894">
    <property type="entry name" value="PorC_KorC"/>
</dbReference>
<dbReference type="AlphaFoldDB" id="A0AAF0D3F1"/>
<proteinExistence type="predicted"/>
<gene>
    <name evidence="5" type="ORF">OdinLCB4_003410</name>
</gene>
<accession>A0AAF0D3F1</accession>
<dbReference type="InterPro" id="IPR051626">
    <property type="entry name" value="Oxidoreductase_gamma_subunit"/>
</dbReference>
<dbReference type="NCBIfam" id="TIGR02175">
    <property type="entry name" value="PorC_KorC"/>
    <property type="match status" value="1"/>
</dbReference>
<reference evidence="5" key="2">
    <citation type="journal article" date="2022" name="Nat. Microbiol.">
        <title>A closed Candidatus Odinarchaeum chromosome exposes Asgard archaeal viruses.</title>
        <authorList>
            <person name="Tamarit D."/>
            <person name="Caceres E.F."/>
            <person name="Krupovic M."/>
            <person name="Nijland R."/>
            <person name="Eme L."/>
            <person name="Robinson N.P."/>
            <person name="Ettema T.J.G."/>
        </authorList>
    </citation>
    <scope>NUCLEOTIDE SEQUENCE</scope>
    <source>
        <strain evidence="5">LCB_4</strain>
    </source>
</reference>
<dbReference type="KEGG" id="oyw:OdinLCB4_003410"/>
<keyword evidence="2" id="KW-0560">Oxidoreductase</keyword>
<dbReference type="Proteomes" id="UP000186851">
    <property type="component" value="Chromosome"/>
</dbReference>
<evidence type="ECO:0000256" key="3">
    <source>
        <dbReference type="ARBA" id="ARBA00049357"/>
    </source>
</evidence>
<evidence type="ECO:0000256" key="1">
    <source>
        <dbReference type="ARBA" id="ARBA00012822"/>
    </source>
</evidence>
<dbReference type="InterPro" id="IPR002869">
    <property type="entry name" value="Pyrv_flavodox_OxRed_cen"/>
</dbReference>